<comment type="caution">
    <text evidence="4">The sequence shown here is derived from an EMBL/GenBank/DDBJ whole genome shotgun (WGS) entry which is preliminary data.</text>
</comment>
<evidence type="ECO:0000256" key="2">
    <source>
        <dbReference type="SAM" id="SignalP"/>
    </source>
</evidence>
<feature type="signal peptide" evidence="2">
    <location>
        <begin position="1"/>
        <end position="32"/>
    </location>
</feature>
<dbReference type="Proteomes" id="UP000237222">
    <property type="component" value="Unassembled WGS sequence"/>
</dbReference>
<dbReference type="PROSITE" id="PS51208">
    <property type="entry name" value="AUTOTRANSPORTER"/>
    <property type="match status" value="1"/>
</dbReference>
<dbReference type="InterPro" id="IPR005546">
    <property type="entry name" value="Autotransporte_beta"/>
</dbReference>
<evidence type="ECO:0000256" key="1">
    <source>
        <dbReference type="SAM" id="MobiDB-lite"/>
    </source>
</evidence>
<dbReference type="AlphaFoldDB" id="A0A2S4HGC3"/>
<dbReference type="EMBL" id="PQGG01000019">
    <property type="protein sequence ID" value="POP53038.1"/>
    <property type="molecule type" value="Genomic_DNA"/>
</dbReference>
<proteinExistence type="predicted"/>
<name>A0A2S4HGC3_9GAMM</name>
<feature type="domain" description="Autotransporter" evidence="3">
    <location>
        <begin position="154"/>
        <end position="435"/>
    </location>
</feature>
<dbReference type="SUPFAM" id="SSF103515">
    <property type="entry name" value="Autotransporter"/>
    <property type="match status" value="1"/>
</dbReference>
<dbReference type="Pfam" id="PF03797">
    <property type="entry name" value="Autotransporter"/>
    <property type="match status" value="1"/>
</dbReference>
<dbReference type="Gene3D" id="2.40.128.130">
    <property type="entry name" value="Autotransporter beta-domain"/>
    <property type="match status" value="1"/>
</dbReference>
<keyword evidence="2" id="KW-0732">Signal</keyword>
<evidence type="ECO:0000313" key="5">
    <source>
        <dbReference type="Proteomes" id="UP000237222"/>
    </source>
</evidence>
<accession>A0A2S4HGC3</accession>
<sequence>MGGVKKFSLNKIAVIGLALGGLCVLPSTAVMAAEECKPKVTNPDNGENPDDGTPSTGATGGAGEFSTASAFNGIPRVSEFSEQETQETRGDCGATVGESSGTQAQEVAMTIGTKIINQRAARKRSGNTGQQVTAFDFQAFGGSASADADDDSLRNGSRISLFSFGEYSERDRKGTALSSGYEQELSAFTLGFDYRLDDATFLGMTVSGSEGESDLDSGNGGSEVSSTTLGIHGARYWGNNFVAGFLAYGSLDIDVSRSTAADSFSASTEGDYWYGDIAVGFEENYGGLRITPQARVLFLSGDIDAYRERSGSGAGVIRSVDSQDIDTTILTLSVQADYPVLLSWGVLLPSMRAELISDSGDGYSSNGQTLNDADKSAISTFADQADDPDSSTVSVSWGTSAQFRSGFAAYVVYERLFFHDYLDKYTATVGLRYELP</sequence>
<dbReference type="InterPro" id="IPR036709">
    <property type="entry name" value="Autotransporte_beta_dom_sf"/>
</dbReference>
<reference evidence="4 5" key="1">
    <citation type="submission" date="2018-01" db="EMBL/GenBank/DDBJ databases">
        <authorList>
            <person name="Yu X.-D."/>
        </authorList>
    </citation>
    <scope>NUCLEOTIDE SEQUENCE [LARGE SCALE GENOMIC DNA]</scope>
    <source>
        <strain evidence="4 5">ZX-21</strain>
    </source>
</reference>
<feature type="region of interest" description="Disordered" evidence="1">
    <location>
        <begin position="39"/>
        <end position="68"/>
    </location>
</feature>
<protein>
    <recommendedName>
        <fullName evidence="3">Autotransporter domain-containing protein</fullName>
    </recommendedName>
</protein>
<dbReference type="SMART" id="SM00869">
    <property type="entry name" value="Autotransporter"/>
    <property type="match status" value="1"/>
</dbReference>
<evidence type="ECO:0000259" key="3">
    <source>
        <dbReference type="PROSITE" id="PS51208"/>
    </source>
</evidence>
<feature type="region of interest" description="Disordered" evidence="1">
    <location>
        <begin position="80"/>
        <end position="103"/>
    </location>
</feature>
<gene>
    <name evidence="4" type="ORF">C0068_08065</name>
</gene>
<evidence type="ECO:0000313" key="4">
    <source>
        <dbReference type="EMBL" id="POP53038.1"/>
    </source>
</evidence>
<feature type="chain" id="PRO_5015590414" description="Autotransporter domain-containing protein" evidence="2">
    <location>
        <begin position="33"/>
        <end position="436"/>
    </location>
</feature>
<organism evidence="4 5">
    <name type="scientific">Zhongshania marina</name>
    <dbReference type="NCBI Taxonomy" id="2304603"/>
    <lineage>
        <taxon>Bacteria</taxon>
        <taxon>Pseudomonadati</taxon>
        <taxon>Pseudomonadota</taxon>
        <taxon>Gammaproteobacteria</taxon>
        <taxon>Cellvibrionales</taxon>
        <taxon>Spongiibacteraceae</taxon>
        <taxon>Zhongshania</taxon>
    </lineage>
</organism>